<keyword evidence="1" id="KW-0812">Transmembrane</keyword>
<evidence type="ECO:0000313" key="4">
    <source>
        <dbReference type="Proteomes" id="UP000538670"/>
    </source>
</evidence>
<dbReference type="AlphaFoldDB" id="A0A7W6A963"/>
<feature type="domain" description="DUF4328" evidence="2">
    <location>
        <begin position="48"/>
        <end position="198"/>
    </location>
</feature>
<accession>A0A7W6A963</accession>
<gene>
    <name evidence="3" type="ORF">GGR48_000617</name>
</gene>
<dbReference type="EMBL" id="JACIDH010000001">
    <property type="protein sequence ID" value="MBB3878214.1"/>
    <property type="molecule type" value="Genomic_DNA"/>
</dbReference>
<comment type="caution">
    <text evidence="3">The sequence shown here is derived from an EMBL/GenBank/DDBJ whole genome shotgun (WGS) entry which is preliminary data.</text>
</comment>
<dbReference type="RefSeq" id="WP_183950408.1">
    <property type="nucleotide sequence ID" value="NZ_JACIDH010000001.1"/>
</dbReference>
<evidence type="ECO:0000256" key="1">
    <source>
        <dbReference type="SAM" id="Phobius"/>
    </source>
</evidence>
<dbReference type="InterPro" id="IPR025565">
    <property type="entry name" value="DUF4328"/>
</dbReference>
<evidence type="ECO:0000259" key="2">
    <source>
        <dbReference type="Pfam" id="PF14219"/>
    </source>
</evidence>
<evidence type="ECO:0000313" key="3">
    <source>
        <dbReference type="EMBL" id="MBB3878214.1"/>
    </source>
</evidence>
<keyword evidence="1" id="KW-0472">Membrane</keyword>
<keyword evidence="4" id="KW-1185">Reference proteome</keyword>
<keyword evidence="1" id="KW-1133">Transmembrane helix</keyword>
<name>A0A7W6A963_9SPHN</name>
<reference evidence="3 4" key="1">
    <citation type="submission" date="2020-08" db="EMBL/GenBank/DDBJ databases">
        <title>Genomic Encyclopedia of Type Strains, Phase IV (KMG-IV): sequencing the most valuable type-strain genomes for metagenomic binning, comparative biology and taxonomic classification.</title>
        <authorList>
            <person name="Goeker M."/>
        </authorList>
    </citation>
    <scope>NUCLEOTIDE SEQUENCE [LARGE SCALE GENOMIC DNA]</scope>
    <source>
        <strain evidence="3 4">DSM 19512</strain>
    </source>
</reference>
<feature type="transmembrane region" description="Helical" evidence="1">
    <location>
        <begin position="101"/>
        <end position="118"/>
    </location>
</feature>
<sequence>MLSDPRRLTRWTIAFVCLWLLGSLGQTGLDLWQIKLLGGFGGSAATPVAVARAVEATDPVQMPFLLIGLLFHVAFLRWVYVTNRNAQQWSDSMSINPGWNVGWFFVPVASLWMPFRGICETRGASIDPDAPGAVPAPTWLWIWWGLWIAMSAYGNVTGVILNVTNTPSLSLPAIWTQVAGLGIDVPLAVLTCRLLSDVATLQSRHIDLSASHARAGHEPLPQA</sequence>
<dbReference type="Pfam" id="PF14219">
    <property type="entry name" value="DUF4328"/>
    <property type="match status" value="1"/>
</dbReference>
<feature type="transmembrane region" description="Helical" evidence="1">
    <location>
        <begin position="62"/>
        <end position="80"/>
    </location>
</feature>
<protein>
    <recommendedName>
        <fullName evidence="2">DUF4328 domain-containing protein</fullName>
    </recommendedName>
</protein>
<feature type="transmembrane region" description="Helical" evidence="1">
    <location>
        <begin position="138"/>
        <end position="161"/>
    </location>
</feature>
<proteinExistence type="predicted"/>
<dbReference type="Proteomes" id="UP000538670">
    <property type="component" value="Unassembled WGS sequence"/>
</dbReference>
<organism evidence="3 4">
    <name type="scientific">Sphingomonas pseudosanguinis</name>
    <dbReference type="NCBI Taxonomy" id="413712"/>
    <lineage>
        <taxon>Bacteria</taxon>
        <taxon>Pseudomonadati</taxon>
        <taxon>Pseudomonadota</taxon>
        <taxon>Alphaproteobacteria</taxon>
        <taxon>Sphingomonadales</taxon>
        <taxon>Sphingomonadaceae</taxon>
        <taxon>Sphingomonas</taxon>
    </lineage>
</organism>